<gene>
    <name evidence="12" type="ORF">BFS35_013125</name>
</gene>
<name>A0A2G5NU78_9STAP</name>
<dbReference type="FunFam" id="3.30.56.130:FF:000001">
    <property type="entry name" value="Transcriptional regulator CtsR"/>
    <property type="match status" value="1"/>
</dbReference>
<evidence type="ECO:0000256" key="7">
    <source>
        <dbReference type="ARBA" id="ARBA00023125"/>
    </source>
</evidence>
<comment type="caution">
    <text evidence="12">The sequence shown here is derived from an EMBL/GenBank/DDBJ whole genome shotgun (WGS) entry which is preliminary data.</text>
</comment>
<dbReference type="Pfam" id="PF17727">
    <property type="entry name" value="CtsR_C"/>
    <property type="match status" value="1"/>
</dbReference>
<dbReference type="Gene3D" id="3.30.56.130">
    <property type="entry name" value="Transcriptional regulator CtsR, winged HTH domain"/>
    <property type="match status" value="1"/>
</dbReference>
<evidence type="ECO:0000256" key="3">
    <source>
        <dbReference type="ARBA" id="ARBA00014129"/>
    </source>
</evidence>
<comment type="function">
    <text evidence="1">Negative regulator of clpC, clpB and clpP transcription by binding directly and specifically to their promoter region.</text>
</comment>
<dbReference type="GO" id="GO:0003677">
    <property type="term" value="F:DNA binding"/>
    <property type="evidence" value="ECO:0007669"/>
    <property type="project" value="UniProtKB-UniRule"/>
</dbReference>
<evidence type="ECO:0000256" key="6">
    <source>
        <dbReference type="ARBA" id="ARBA00023016"/>
    </source>
</evidence>
<dbReference type="InterPro" id="IPR041473">
    <property type="entry name" value="CtsR_C"/>
</dbReference>
<dbReference type="Pfam" id="PF05848">
    <property type="entry name" value="CtsR"/>
    <property type="match status" value="1"/>
</dbReference>
<dbReference type="AlphaFoldDB" id="A0A2G5NU78"/>
<dbReference type="InterPro" id="IPR008463">
    <property type="entry name" value="CtsR"/>
</dbReference>
<dbReference type="Proteomes" id="UP000229523">
    <property type="component" value="Unassembled WGS sequence"/>
</dbReference>
<accession>A0A2G5NU78</accession>
<keyword evidence="7 9" id="KW-0238">DNA-binding</keyword>
<keyword evidence="6" id="KW-0346">Stress response</keyword>
<evidence type="ECO:0000259" key="11">
    <source>
        <dbReference type="Pfam" id="PF17727"/>
    </source>
</evidence>
<dbReference type="InterPro" id="IPR041902">
    <property type="entry name" value="CtsR_N_sf"/>
</dbReference>
<evidence type="ECO:0000259" key="10">
    <source>
        <dbReference type="Pfam" id="PF05848"/>
    </source>
</evidence>
<proteinExistence type="inferred from homology"/>
<feature type="domain" description="CtsR C-terminal dimerization" evidence="11">
    <location>
        <begin position="78"/>
        <end position="148"/>
    </location>
</feature>
<evidence type="ECO:0000256" key="9">
    <source>
        <dbReference type="PIRNR" id="PIRNR010607"/>
    </source>
</evidence>
<sequence>MHNMSDIIEQYLKQLLEEAQDDVVVIKRAHIAEKFDCVPSQLNYVIKTRFTNEHGYQIESKRGGGGYIRITKIESNNKAAFIEHLMELTGKQISQQNAERIIEGLHQNELINEREKKIILGTIHRDVLMVDVPYRDYIRANILQNVLNIIHYN</sequence>
<keyword evidence="5 9" id="KW-0805">Transcription regulation</keyword>
<dbReference type="RefSeq" id="WP_099577322.1">
    <property type="nucleotide sequence ID" value="NZ_MJBI02000013.1"/>
</dbReference>
<comment type="similarity">
    <text evidence="2 9">Belongs to the CtsR family.</text>
</comment>
<organism evidence="12 13">
    <name type="scientific">Macrococcoides goetzii</name>
    <dbReference type="NCBI Taxonomy" id="1891097"/>
    <lineage>
        <taxon>Bacteria</taxon>
        <taxon>Bacillati</taxon>
        <taxon>Bacillota</taxon>
        <taxon>Bacilli</taxon>
        <taxon>Bacillales</taxon>
        <taxon>Staphylococcaceae</taxon>
        <taxon>Macrococcoides</taxon>
    </lineage>
</organism>
<evidence type="ECO:0000313" key="13">
    <source>
        <dbReference type="Proteomes" id="UP000229523"/>
    </source>
</evidence>
<reference evidence="12 13" key="1">
    <citation type="journal article" date="2018" name="Front. Microbiol.">
        <title>Description and Comparative Genomics of Macrococcus caseolyticus subsp. hominis subsp. nov., Macrococcus goetzii sp. nov., Macrococcus epidermidis sp. nov., and Macrococcus bohemicus sp. nov., Novel Macrococci From Human Clinical Material With Virulence Potential and Suspected Uptake of Foreign DNA by Natural Transformation.</title>
        <authorList>
            <person name="Maslanova I."/>
            <person name="Wertheimer Z."/>
            <person name="Sedlacek I."/>
            <person name="Svec P."/>
            <person name="Indrakova A."/>
            <person name="Kovarovic V."/>
            <person name="Schumann P."/>
            <person name="Sproer C."/>
            <person name="Kralova S."/>
            <person name="Sedo O."/>
            <person name="Kristofova L."/>
            <person name="Vrbovska V."/>
            <person name="Fuzik T."/>
            <person name="Petras P."/>
            <person name="Zdrahal Z."/>
            <person name="Ruzickova V."/>
            <person name="Doskar J."/>
            <person name="Pantucek R."/>
        </authorList>
    </citation>
    <scope>NUCLEOTIDE SEQUENCE [LARGE SCALE GENOMIC DNA]</scope>
    <source>
        <strain evidence="12 13">CCM 4927</strain>
    </source>
</reference>
<evidence type="ECO:0000313" key="12">
    <source>
        <dbReference type="EMBL" id="RAI78947.1"/>
    </source>
</evidence>
<dbReference type="EMBL" id="MJBI02000013">
    <property type="protein sequence ID" value="RAI78947.1"/>
    <property type="molecule type" value="Genomic_DNA"/>
</dbReference>
<dbReference type="InterPro" id="IPR041908">
    <property type="entry name" value="CtsR_C_sf"/>
</dbReference>
<keyword evidence="4 9" id="KW-0678">Repressor</keyword>
<evidence type="ECO:0000256" key="4">
    <source>
        <dbReference type="ARBA" id="ARBA00022491"/>
    </source>
</evidence>
<feature type="domain" description="CtsR N-terminal HTH" evidence="10">
    <location>
        <begin position="3"/>
        <end position="74"/>
    </location>
</feature>
<evidence type="ECO:0000256" key="8">
    <source>
        <dbReference type="ARBA" id="ARBA00023163"/>
    </source>
</evidence>
<keyword evidence="8 9" id="KW-0804">Transcription</keyword>
<dbReference type="GO" id="GO:0006355">
    <property type="term" value="P:regulation of DNA-templated transcription"/>
    <property type="evidence" value="ECO:0007669"/>
    <property type="project" value="UniProtKB-UniRule"/>
</dbReference>
<dbReference type="PIRSF" id="PIRSF010607">
    <property type="entry name" value="Txn_repr_CtsR"/>
    <property type="match status" value="1"/>
</dbReference>
<evidence type="ECO:0000256" key="5">
    <source>
        <dbReference type="ARBA" id="ARBA00023015"/>
    </source>
</evidence>
<dbReference type="Gene3D" id="1.10.1200.150">
    <property type="entry name" value="Transcriptional regulator CtsR, C-terminal domain"/>
    <property type="match status" value="1"/>
</dbReference>
<evidence type="ECO:0000256" key="2">
    <source>
        <dbReference type="ARBA" id="ARBA00010189"/>
    </source>
</evidence>
<protein>
    <recommendedName>
        <fullName evidence="3 9">Transcriptional regulator CtsR</fullName>
    </recommendedName>
</protein>
<keyword evidence="13" id="KW-1185">Reference proteome</keyword>
<dbReference type="InterPro" id="IPR040465">
    <property type="entry name" value="CtsR_N"/>
</dbReference>
<evidence type="ECO:0000256" key="1">
    <source>
        <dbReference type="ARBA" id="ARBA00002097"/>
    </source>
</evidence>